<reference evidence="1 2" key="1">
    <citation type="submission" date="2016-03" db="EMBL/GenBank/DDBJ databases">
        <title>Complete genome sequence of Pedobacter cryoconitis PAMC 27485.</title>
        <authorList>
            <person name="Lee J."/>
            <person name="Kim O.-S."/>
        </authorList>
    </citation>
    <scope>NUCLEOTIDE SEQUENCE [LARGE SCALE GENOMIC DNA]</scope>
    <source>
        <strain evidence="1 2">PAMC 27485</strain>
    </source>
</reference>
<proteinExistence type="predicted"/>
<accession>A0A127VAM4</accession>
<evidence type="ECO:0008006" key="3">
    <source>
        <dbReference type="Google" id="ProtNLM"/>
    </source>
</evidence>
<dbReference type="Proteomes" id="UP000071561">
    <property type="component" value="Chromosome"/>
</dbReference>
<evidence type="ECO:0000313" key="1">
    <source>
        <dbReference type="EMBL" id="AMP98403.1"/>
    </source>
</evidence>
<dbReference type="KEGG" id="pcm:AY601_1486"/>
<sequence>MKFFKLSPAAKGKSGKIVTVTYSLKKSSNVTLLQNGFSIGYTHIDLAHDQDSNPDNFSTKGSQNYLCLLEEDGLQVTLYAGGLSGDFWTLEIQADGKPLAANTIKVYTDTNGNLDYNKLTK</sequence>
<dbReference type="PATRIC" id="fig|188932.3.peg.1548"/>
<dbReference type="OrthoDB" id="766198at2"/>
<gene>
    <name evidence="1" type="ORF">AY601_1486</name>
</gene>
<dbReference type="RefSeq" id="WP_068398614.1">
    <property type="nucleotide sequence ID" value="NZ_CP014504.1"/>
</dbReference>
<dbReference type="AlphaFoldDB" id="A0A127VAM4"/>
<protein>
    <recommendedName>
        <fullName evidence="3">PLAT domain-containing protein</fullName>
    </recommendedName>
</protein>
<dbReference type="EMBL" id="CP014504">
    <property type="protein sequence ID" value="AMP98403.1"/>
    <property type="molecule type" value="Genomic_DNA"/>
</dbReference>
<keyword evidence="2" id="KW-1185">Reference proteome</keyword>
<organism evidence="1 2">
    <name type="scientific">Pedobacter cryoconitis</name>
    <dbReference type="NCBI Taxonomy" id="188932"/>
    <lineage>
        <taxon>Bacteria</taxon>
        <taxon>Pseudomonadati</taxon>
        <taxon>Bacteroidota</taxon>
        <taxon>Sphingobacteriia</taxon>
        <taxon>Sphingobacteriales</taxon>
        <taxon>Sphingobacteriaceae</taxon>
        <taxon>Pedobacter</taxon>
    </lineage>
</organism>
<name>A0A127VAM4_9SPHI</name>
<evidence type="ECO:0000313" key="2">
    <source>
        <dbReference type="Proteomes" id="UP000071561"/>
    </source>
</evidence>